<proteinExistence type="predicted"/>
<evidence type="ECO:0000313" key="2">
    <source>
        <dbReference type="EMBL" id="OHT13488.1"/>
    </source>
</evidence>
<dbReference type="RefSeq" id="XP_068366624.1">
    <property type="nucleotide sequence ID" value="XM_068514733.1"/>
</dbReference>
<dbReference type="AlphaFoldDB" id="A0A1J4KRD0"/>
<dbReference type="VEuPathDB" id="TrichDB:TRFO_43312"/>
<comment type="caution">
    <text evidence="2">The sequence shown here is derived from an EMBL/GenBank/DDBJ whole genome shotgun (WGS) entry which is preliminary data.</text>
</comment>
<evidence type="ECO:0000256" key="1">
    <source>
        <dbReference type="SAM" id="MobiDB-lite"/>
    </source>
</evidence>
<name>A0A1J4KRD0_9EUKA</name>
<evidence type="ECO:0000313" key="3">
    <source>
        <dbReference type="Proteomes" id="UP000179807"/>
    </source>
</evidence>
<gene>
    <name evidence="2" type="ORF">TRFO_43312</name>
</gene>
<reference evidence="2" key="1">
    <citation type="submission" date="2016-10" db="EMBL/GenBank/DDBJ databases">
        <authorList>
            <person name="Benchimol M."/>
            <person name="Almeida L.G."/>
            <person name="Vasconcelos A.T."/>
            <person name="Perreira-Neves A."/>
            <person name="Rosa I.A."/>
            <person name="Tasca T."/>
            <person name="Bogo M.R."/>
            <person name="de Souza W."/>
        </authorList>
    </citation>
    <scope>NUCLEOTIDE SEQUENCE [LARGE SCALE GENOMIC DNA]</scope>
    <source>
        <strain evidence="2">K</strain>
    </source>
</reference>
<keyword evidence="3" id="KW-1185">Reference proteome</keyword>
<sequence length="154" mass="18152">MSFLADLNQFETFVTSYQTSNALSQDIEAAIADIVDYNPKVWKDFNEEYFVVTRKFFPFQVPQRRKITLTAARRQLQDFVTLHPVFRAATMSKIMTKLINFFVPEDKKTEICQMIYYAYEGMSNSELPMTDDEEPPRRNKPISYTKAPMLEYKE</sequence>
<dbReference type="Proteomes" id="UP000179807">
    <property type="component" value="Unassembled WGS sequence"/>
</dbReference>
<accession>A0A1J4KRD0</accession>
<protein>
    <submittedName>
        <fullName evidence="2">Uncharacterized protein</fullName>
    </submittedName>
</protein>
<organism evidence="2 3">
    <name type="scientific">Tritrichomonas foetus</name>
    <dbReference type="NCBI Taxonomy" id="1144522"/>
    <lineage>
        <taxon>Eukaryota</taxon>
        <taxon>Metamonada</taxon>
        <taxon>Parabasalia</taxon>
        <taxon>Tritrichomonadida</taxon>
        <taxon>Tritrichomonadidae</taxon>
        <taxon>Tritrichomonas</taxon>
    </lineage>
</organism>
<feature type="region of interest" description="Disordered" evidence="1">
    <location>
        <begin position="127"/>
        <end position="154"/>
    </location>
</feature>
<dbReference type="GeneID" id="94849437"/>
<dbReference type="EMBL" id="MLAK01000513">
    <property type="protein sequence ID" value="OHT13488.1"/>
    <property type="molecule type" value="Genomic_DNA"/>
</dbReference>